<dbReference type="InterPro" id="IPR052669">
    <property type="entry name" value="SL1/TIF-IB_Component"/>
</dbReference>
<dbReference type="OrthoDB" id="5792247at2759"/>
<evidence type="ECO:0000313" key="2">
    <source>
        <dbReference type="Proteomes" id="UP000025227"/>
    </source>
</evidence>
<evidence type="ECO:0000313" key="3">
    <source>
        <dbReference type="WBParaSite" id="HCON_00097680-00001"/>
    </source>
</evidence>
<name>A0A7I4YGI2_HAECO</name>
<feature type="region of interest" description="Disordered" evidence="1">
    <location>
        <begin position="1"/>
        <end position="22"/>
    </location>
</feature>
<keyword evidence="2" id="KW-1185">Reference proteome</keyword>
<reference evidence="3" key="1">
    <citation type="submission" date="2020-12" db="UniProtKB">
        <authorList>
            <consortium name="WormBaseParasite"/>
        </authorList>
    </citation>
    <scope>IDENTIFICATION</scope>
    <source>
        <strain evidence="3">MHco3</strain>
    </source>
</reference>
<evidence type="ECO:0000256" key="1">
    <source>
        <dbReference type="SAM" id="MobiDB-lite"/>
    </source>
</evidence>
<dbReference type="WBParaSite" id="HCON_00097680-00001">
    <property type="protein sequence ID" value="HCON_00097680-00001"/>
    <property type="gene ID" value="HCON_00097680"/>
</dbReference>
<accession>A0A7I4YGI2</accession>
<proteinExistence type="predicted"/>
<sequence>MSVKAKRRKSQAEPGPSNEVLTITDSAADPKKLFYIVEDELRAWLNWQCDENVEAVIRLAKSLCDLLNHRWNTSMRATMLMQYLRCLAKHGIPFHTERQHRQGRFLSSEEFTGKFLPVRNLKRFFQDLSDLEFKMRSSIWAYHNITIGSTRFGEIAPLASWKSANISRLRYQLCIASRHLNYRAVVSNLANSEILRMTTEIIEKRRDGYRDRQYNIQNLIYFDSPIAIWMALQATLSMKHDSSFDMGNRLVLLAAIQNMVYTTNAARNTILMQMCEFLIATILCGNPTHVAAVVALENSVNRYNKSYENAAVWNAYKLIAEYEEWRGRAGFGGMILSTAQSLFEVAESMPSRATLFVETACRIWAKQGRCEEKIAEAVSKVVNQCPQLLGRMTRFLRAIDFDHEIEVVVDEVCGMKNTTLSPSDPAWLDWCQSCIERPERHGKREEVLSRCIDILFRFLDYGSNRGSARAWVLLHAVVQLVNPKLFIPIWAQRYDWWPRFHVVPLPAEAESRRAELLEALAETPVE</sequence>
<dbReference type="Proteomes" id="UP000025227">
    <property type="component" value="Unplaced"/>
</dbReference>
<organism evidence="2 3">
    <name type="scientific">Haemonchus contortus</name>
    <name type="common">Barber pole worm</name>
    <dbReference type="NCBI Taxonomy" id="6289"/>
    <lineage>
        <taxon>Eukaryota</taxon>
        <taxon>Metazoa</taxon>
        <taxon>Ecdysozoa</taxon>
        <taxon>Nematoda</taxon>
        <taxon>Chromadorea</taxon>
        <taxon>Rhabditida</taxon>
        <taxon>Rhabditina</taxon>
        <taxon>Rhabditomorpha</taxon>
        <taxon>Strongyloidea</taxon>
        <taxon>Trichostrongylidae</taxon>
        <taxon>Haemonchus</taxon>
    </lineage>
</organism>
<dbReference type="AlphaFoldDB" id="A0A7I4YGI2"/>
<dbReference type="PANTHER" id="PTHR32122:SF1">
    <property type="entry name" value="TATA BOX-BINDING PROTEIN-ASSOCIATED FACTOR RNA POLYMERASE I SUBUNIT A"/>
    <property type="match status" value="1"/>
</dbReference>
<protein>
    <submittedName>
        <fullName evidence="3">DUF3437 domain-containing protein</fullName>
    </submittedName>
</protein>
<dbReference type="PANTHER" id="PTHR32122">
    <property type="entry name" value="TATA BOX-BINDING PROTEIN ASSOCIATED FACTOR RNA POLYMERASE I SUBUNIT A"/>
    <property type="match status" value="1"/>
</dbReference>